<reference evidence="8" key="2">
    <citation type="submission" date="2018-04" db="EMBL/GenBank/DDBJ databases">
        <title>OnivRS2 (Oryza nivara Reference Sequence Version 2).</title>
        <authorList>
            <person name="Zhang J."/>
            <person name="Kudrna D."/>
            <person name="Lee S."/>
            <person name="Talag J."/>
            <person name="Rajasekar S."/>
            <person name="Welchert J."/>
            <person name="Hsing Y.-I."/>
            <person name="Wing R.A."/>
        </authorList>
    </citation>
    <scope>NUCLEOTIDE SEQUENCE [LARGE SCALE GENOMIC DNA]</scope>
</reference>
<sequence length="2199" mass="243622">MQRYTGAGHNAGFGGGVPGRGVVAGGREKGRLEPSSFHGANYPANLRRQPQVAPYKLKCDKEPLNARLGAPDFYPQTLSCAEETLTKEYVQSGYKDTVEGIEEAREIVLSQIPYLSKPDIATKCKEALKKRFRAINESRAQKRKAGQVYGVPLSGSLLTKPGMYPEQMHSNEDTRRKWIEALVQPNRRLWSLAEQVPRSFRRKSLFNYLIRYNVPLLRASWLVKVTYLNQVQTSSNNVSSAAPDSLRSQHWTKDVIEYLQLLLDELCSKNGFFGLPSSQEQSLPCLVAGDSPIKLKTGASPASADVEEPSLHFKWSYMIRIVQCHLMEQLLVPSLLIEWVFNQLQERDSTEVLELLLPIVLSLVDTITLSQTYIHMLVEILIQRLSDASPGSLSVKNNPKRSSITSALVELLQYLILAVPDTFVSLDCFPLPSVVAPDVYGKGALLKIAGGGKIASSRRQNASRHLSCGYAICSVQRRASDLSLVANPNLQVRGAANVVQALDKALVTGNLTAAYTSVFNYLSDTLMEETWIKEVSPCLRSSLMWMGAVELSLVCSVFFICEWATCTFRDCRTSQCQNVKFSGSKDFSQVYMAVSLLKDKMNEINNLSSSKSSSQLAMKDHLKSGTLNHSSIKVTAMETASGFRDSTGSIDENNKKDIFSSPGPLHDIIVCWLDQHEISDASGFKSVDVFMTELIRSGIFYPQTYVRQLIVSGITIWNDSLFDLEKKTRHYKILKHLPGFCLFNILEEAKIAEDQVLYEIVSTYSSERRLVLSELSSGLATDANVEGRVPLSSCLQKQPDLLMDSTDDNHGRVAVQVEEVKLMISGLLNLGYSTLLAESGREETKKTKKGQTDLVDSEEDVGHAKTGCKDSSRTKRQKLDKNVFPFQGSPLVQSDEEDFWWVRKEQKQELFTVETIHQSIEQTSGGKTTVVQKTQNIAQLAAARIDGSQGASTSHVCDNNLSCPHHKPGTNSDILKDADHMSMLTLAEVGKSLKRLRLLERRSISIWLLKSIKQLIEGDEVKHSKANNSISASTVQHSGKIASGWRFGEDELLSVLYIMDTCCDLLSSVRLLIWLLSKIYIGRTTSGQVGRGVMHPKHKENQVFQVAEAFLFSSLLRYENILIAMDLLPEVLSVSMNRTVHKSGERQSTSVAFAYARYFLRKYRDVTSVARWERNFRSTSDKRLLAELDSGKSITGDSIISGISSGEELDGHVHKKLNGKAGVLPSMKEIVQRQTDEFLRNLRENNATAPKNPSFSETEDSYQTAHDIVLGLADCIRQNGGANPDGDHSLVASAVSAIVDNAGHAIAKHLDISGGNNPGVTSINSLNLIQHILDIHINSLALLRETLGDRFSRIFEISLAVEASSAVTASFAPPKAHRSQQSSETHDESGNHANEVPSNPSKCFNVKAVKVSAAVSALVVGAIIYGVVSLERMMVVLRLKEGLDILQFLRISKASTNGVTHSIGNFKIDSSTEVLVHWFKILIGNCKTVYNGVIAEILGDSYVLAFSRLQRTLPLGIVLPPAYSIFAMVLWRPYLYDTSTSNHEDIQLYQSLLGAISDITRHQPFRDVCFRNMHLFYDLLAADVGDSEFAAIVELRSPDECLKALSPLRARVFLNALLDCEIPVTMRDDGTYALEPGCAEASTKNDVKFPERLIEILNVLQPAKFHWQWVELRLLLDEQSLIEKPKNVPYVKALRSLSPNAENFTLSEREKGLTEVILSRLLVRPDAAPLYSELIHLLGKLQESFVMGIKWFLQGQDVLLGNNSVRQQLVNLTQRKGFPMKTQFWKPWGWSKLVGYANANKSSKRKLEVTSIEEREVDGLIDSRKSSNRKSLNVGTSPEGHGSTQKYFTQEALAELVLPSIDRSSSEFRFVFAGDLIKHMGVISEHIKAAVWNGINKLNSSNPSGNEGLSKPNGRKGIFSGSPNIRKHSPVPNDSTTPSASALRSSIWLRLQFIIRLLPVIIADSNMRQTLASSLLSLVGTRVVYEDADSLEPYMDDVLLDCPSESLFDRLLCVLQALLGNSQPSWLKTKPSSKPDVKFLRDLSAIDKEVTKSLQCALDRMELPATIRRRIQVAMPILPTSRLSSIICGPPLLSSAALSPFQCSTSTAGPHQQFPLNWIPTNLSSRCKAALPSQDPNMEIDPWTLLEDGTSCPNTNSGSNSANGVTGDHANLKACSFLKDSVRVRRTDLTYIGSLDEDS</sequence>
<dbReference type="Pfam" id="PF09497">
    <property type="entry name" value="Med12"/>
    <property type="match status" value="1"/>
</dbReference>
<feature type="region of interest" description="Disordered" evidence="6">
    <location>
        <begin position="1371"/>
        <end position="1398"/>
    </location>
</feature>
<protein>
    <recommendedName>
        <fullName evidence="7">Mediator complex subunit Med12 domain-containing protein</fullName>
    </recommendedName>
</protein>
<dbReference type="GO" id="GO:0006357">
    <property type="term" value="P:regulation of transcription by RNA polymerase II"/>
    <property type="evidence" value="ECO:0007669"/>
    <property type="project" value="InterPro"/>
</dbReference>
<evidence type="ECO:0000256" key="5">
    <source>
        <dbReference type="ARBA" id="ARBA00023242"/>
    </source>
</evidence>
<feature type="region of interest" description="Disordered" evidence="6">
    <location>
        <begin position="839"/>
        <end position="874"/>
    </location>
</feature>
<proteinExistence type="inferred from homology"/>
<reference evidence="8" key="1">
    <citation type="submission" date="2015-04" db="UniProtKB">
        <authorList>
            <consortium name="EnsemblPlants"/>
        </authorList>
    </citation>
    <scope>IDENTIFICATION</scope>
    <source>
        <strain evidence="8">SL10</strain>
    </source>
</reference>
<keyword evidence="5" id="KW-0539">Nucleus</keyword>
<evidence type="ECO:0000259" key="7">
    <source>
        <dbReference type="SMART" id="SM01281"/>
    </source>
</evidence>
<feature type="region of interest" description="Disordered" evidence="6">
    <location>
        <begin position="1901"/>
        <end position="1939"/>
    </location>
</feature>
<evidence type="ECO:0000256" key="6">
    <source>
        <dbReference type="SAM" id="MobiDB-lite"/>
    </source>
</evidence>
<evidence type="ECO:0000256" key="4">
    <source>
        <dbReference type="ARBA" id="ARBA00023163"/>
    </source>
</evidence>
<feature type="compositionally biased region" description="Basic and acidic residues" evidence="6">
    <location>
        <begin position="860"/>
        <end position="874"/>
    </location>
</feature>
<keyword evidence="3" id="KW-0805">Transcription regulation</keyword>
<evidence type="ECO:0000256" key="1">
    <source>
        <dbReference type="ARBA" id="ARBA00004123"/>
    </source>
</evidence>
<feature type="domain" description="Mediator complex subunit Med12" evidence="7">
    <location>
        <begin position="163"/>
        <end position="224"/>
    </location>
</feature>
<organism evidence="8">
    <name type="scientific">Oryza nivara</name>
    <name type="common">Indian wild rice</name>
    <name type="synonym">Oryza sativa f. spontanea</name>
    <dbReference type="NCBI Taxonomy" id="4536"/>
    <lineage>
        <taxon>Eukaryota</taxon>
        <taxon>Viridiplantae</taxon>
        <taxon>Streptophyta</taxon>
        <taxon>Embryophyta</taxon>
        <taxon>Tracheophyta</taxon>
        <taxon>Spermatophyta</taxon>
        <taxon>Magnoliopsida</taxon>
        <taxon>Liliopsida</taxon>
        <taxon>Poales</taxon>
        <taxon>Poaceae</taxon>
        <taxon>BOP clade</taxon>
        <taxon>Oryzoideae</taxon>
        <taxon>Oryzeae</taxon>
        <taxon>Oryzinae</taxon>
        <taxon>Oryza</taxon>
    </lineage>
</organism>
<accession>A0A0E0IW65</accession>
<evidence type="ECO:0000313" key="8">
    <source>
        <dbReference type="EnsemblPlants" id="ONIVA10G20330.2"/>
    </source>
</evidence>
<dbReference type="Gramene" id="ONIVA10G20330.2">
    <property type="protein sequence ID" value="ONIVA10G20330.2"/>
    <property type="gene ID" value="ONIVA10G20330"/>
</dbReference>
<evidence type="ECO:0000256" key="2">
    <source>
        <dbReference type="ARBA" id="ARBA00010289"/>
    </source>
</evidence>
<dbReference type="GO" id="GO:0003712">
    <property type="term" value="F:transcription coregulator activity"/>
    <property type="evidence" value="ECO:0007669"/>
    <property type="project" value="InterPro"/>
</dbReference>
<dbReference type="OMA" id="THSIGNF"/>
<dbReference type="STRING" id="4536.A0A0E0IW65"/>
<dbReference type="InterPro" id="IPR019035">
    <property type="entry name" value="Mediator_Med12"/>
</dbReference>
<comment type="subcellular location">
    <subcellularLocation>
        <location evidence="1">Nucleus</location>
    </subcellularLocation>
</comment>
<dbReference type="Proteomes" id="UP000006591">
    <property type="component" value="Chromosome 10"/>
</dbReference>
<evidence type="ECO:0000313" key="9">
    <source>
        <dbReference type="Proteomes" id="UP000006591"/>
    </source>
</evidence>
<dbReference type="PANTHER" id="PTHR46567">
    <property type="entry name" value="MEDIATOR OF RNA POLYMERASE II TRANSCRIPTION SUBUNIT 12"/>
    <property type="match status" value="1"/>
</dbReference>
<keyword evidence="4" id="KW-0804">Transcription</keyword>
<evidence type="ECO:0000256" key="3">
    <source>
        <dbReference type="ARBA" id="ARBA00023015"/>
    </source>
</evidence>
<dbReference type="SMART" id="SM01281">
    <property type="entry name" value="Med12"/>
    <property type="match status" value="1"/>
</dbReference>
<dbReference type="PANTHER" id="PTHR46567:SF1">
    <property type="entry name" value="MEDIATOR OF RNA POLYMERASE II TRANSCRIPTION SUBUNIT 12"/>
    <property type="match status" value="1"/>
</dbReference>
<keyword evidence="9" id="KW-1185">Reference proteome</keyword>
<dbReference type="EnsemblPlants" id="ONIVA10G20330.2">
    <property type="protein sequence ID" value="ONIVA10G20330.2"/>
    <property type="gene ID" value="ONIVA10G20330"/>
</dbReference>
<comment type="similarity">
    <text evidence="2">Belongs to the Mediator complex subunit 12 family.</text>
</comment>
<dbReference type="GO" id="GO:0016592">
    <property type="term" value="C:mediator complex"/>
    <property type="evidence" value="ECO:0007669"/>
    <property type="project" value="InterPro"/>
</dbReference>
<name>A0A0E0IW65_ORYNI</name>
<dbReference type="eggNOG" id="KOG4522">
    <property type="taxonomic scope" value="Eukaryota"/>
</dbReference>